<dbReference type="SFLD" id="SFLDS00019">
    <property type="entry name" value="Glutathione_Transferase_(cytos"/>
    <property type="match status" value="1"/>
</dbReference>
<dbReference type="FunFam" id="1.20.1050.10:FF:000030">
    <property type="entry name" value="Glutathione S-transferase S1"/>
    <property type="match status" value="1"/>
</dbReference>
<dbReference type="InterPro" id="IPR036282">
    <property type="entry name" value="Glutathione-S-Trfase_C_sf"/>
</dbReference>
<dbReference type="CDD" id="cd03039">
    <property type="entry name" value="GST_N_Sigma_like"/>
    <property type="match status" value="1"/>
</dbReference>
<sequence length="220" mass="24192">MTTTTVTKPTLTYFNLFGRAEVPRLLLEDAGVDYDFVPVTNWPELKSQLTASGKLAFGQTPLYEEPDGLTLVQSAAIARHLARKYGYNGSNAHEEALIDQAKEGVTDVYTAIAKVIFGTPADQQAEAKAKLVKETMPPQLAHFEKLLQRNGSNGYLVGSKLSYADLSLWVALQLVFARVEGSKDSLLGPFPAVQKLVDVVAQRERVKAYLARDVYNSNKN</sequence>
<dbReference type="PANTHER" id="PTHR11571:SF150">
    <property type="entry name" value="GLUTATHIONE S-TRANSFERASE"/>
    <property type="match status" value="1"/>
</dbReference>
<dbReference type="SFLD" id="SFLDG01205">
    <property type="entry name" value="AMPS.1"/>
    <property type="match status" value="1"/>
</dbReference>
<dbReference type="OMA" id="TVYNVFM"/>
<dbReference type="KEGG" id="acan:ACA1_201350"/>
<proteinExistence type="predicted"/>
<dbReference type="Pfam" id="PF14497">
    <property type="entry name" value="GST_C_3"/>
    <property type="match status" value="1"/>
</dbReference>
<dbReference type="GeneID" id="14920598"/>
<dbReference type="Gene3D" id="1.20.1050.10">
    <property type="match status" value="1"/>
</dbReference>
<evidence type="ECO:0000313" key="4">
    <source>
        <dbReference type="Proteomes" id="UP000011083"/>
    </source>
</evidence>
<name>L8H3F6_ACACF</name>
<dbReference type="PROSITE" id="PS50404">
    <property type="entry name" value="GST_NTER"/>
    <property type="match status" value="1"/>
</dbReference>
<dbReference type="SUPFAM" id="SSF47616">
    <property type="entry name" value="GST C-terminal domain-like"/>
    <property type="match status" value="1"/>
</dbReference>
<dbReference type="Proteomes" id="UP000011083">
    <property type="component" value="Unassembled WGS sequence"/>
</dbReference>
<dbReference type="Pfam" id="PF02798">
    <property type="entry name" value="GST_N"/>
    <property type="match status" value="1"/>
</dbReference>
<evidence type="ECO:0000259" key="2">
    <source>
        <dbReference type="PROSITE" id="PS50405"/>
    </source>
</evidence>
<dbReference type="CDD" id="cd03192">
    <property type="entry name" value="GST_C_Sigma_like"/>
    <property type="match status" value="1"/>
</dbReference>
<gene>
    <name evidence="3" type="ORF">ACA1_201350</name>
</gene>
<keyword evidence="4" id="KW-1185">Reference proteome</keyword>
<evidence type="ECO:0000313" key="3">
    <source>
        <dbReference type="EMBL" id="ELR19767.1"/>
    </source>
</evidence>
<dbReference type="GO" id="GO:0004364">
    <property type="term" value="F:glutathione transferase activity"/>
    <property type="evidence" value="ECO:0007669"/>
    <property type="project" value="TreeGrafter"/>
</dbReference>
<dbReference type="InterPro" id="IPR004046">
    <property type="entry name" value="GST_C"/>
</dbReference>
<dbReference type="OrthoDB" id="414243at2759"/>
<dbReference type="EMBL" id="KB007932">
    <property type="protein sequence ID" value="ELR19767.1"/>
    <property type="molecule type" value="Genomic_DNA"/>
</dbReference>
<dbReference type="PANTHER" id="PTHR11571">
    <property type="entry name" value="GLUTATHIONE S-TRANSFERASE"/>
    <property type="match status" value="1"/>
</dbReference>
<dbReference type="SFLD" id="SFLDG00363">
    <property type="entry name" value="AMPS_(cytGST):_Alpha-__Mu-__Pi"/>
    <property type="match status" value="1"/>
</dbReference>
<protein>
    <submittedName>
        <fullName evidence="3">Glutathione transferase family protein</fullName>
    </submittedName>
</protein>
<dbReference type="RefSeq" id="XP_004341862.1">
    <property type="nucleotide sequence ID" value="XM_004341814.1"/>
</dbReference>
<reference evidence="3 4" key="1">
    <citation type="journal article" date="2013" name="Genome Biol.">
        <title>Genome of Acanthamoeba castellanii highlights extensive lateral gene transfer and early evolution of tyrosine kinase signaling.</title>
        <authorList>
            <person name="Clarke M."/>
            <person name="Lohan A.J."/>
            <person name="Liu B."/>
            <person name="Lagkouvardos I."/>
            <person name="Roy S."/>
            <person name="Zafar N."/>
            <person name="Bertelli C."/>
            <person name="Schilde C."/>
            <person name="Kianianmomeni A."/>
            <person name="Burglin T.R."/>
            <person name="Frech C."/>
            <person name="Turcotte B."/>
            <person name="Kopec K.O."/>
            <person name="Synnott J.M."/>
            <person name="Choo C."/>
            <person name="Paponov I."/>
            <person name="Finkler A."/>
            <person name="Soon Heng Tan C."/>
            <person name="Hutchins A.P."/>
            <person name="Weinmeier T."/>
            <person name="Rattei T."/>
            <person name="Chu J.S."/>
            <person name="Gimenez G."/>
            <person name="Irimia M."/>
            <person name="Rigden D.J."/>
            <person name="Fitzpatrick D.A."/>
            <person name="Lorenzo-Morales J."/>
            <person name="Bateman A."/>
            <person name="Chiu C.H."/>
            <person name="Tang P."/>
            <person name="Hegemann P."/>
            <person name="Fromm H."/>
            <person name="Raoult D."/>
            <person name="Greub G."/>
            <person name="Miranda-Saavedra D."/>
            <person name="Chen N."/>
            <person name="Nash P."/>
            <person name="Ginger M.L."/>
            <person name="Horn M."/>
            <person name="Schaap P."/>
            <person name="Caler L."/>
            <person name="Loftus B."/>
        </authorList>
    </citation>
    <scope>NUCLEOTIDE SEQUENCE [LARGE SCALE GENOMIC DNA]</scope>
    <source>
        <strain evidence="3 4">Neff</strain>
    </source>
</reference>
<accession>L8H3F6</accession>
<dbReference type="GO" id="GO:0006749">
    <property type="term" value="P:glutathione metabolic process"/>
    <property type="evidence" value="ECO:0007669"/>
    <property type="project" value="TreeGrafter"/>
</dbReference>
<evidence type="ECO:0000259" key="1">
    <source>
        <dbReference type="PROSITE" id="PS50404"/>
    </source>
</evidence>
<keyword evidence="3" id="KW-0808">Transferase</keyword>
<dbReference type="SUPFAM" id="SSF52833">
    <property type="entry name" value="Thioredoxin-like"/>
    <property type="match status" value="1"/>
</dbReference>
<dbReference type="InterPro" id="IPR050213">
    <property type="entry name" value="GST_superfamily"/>
</dbReference>
<dbReference type="InterPro" id="IPR010987">
    <property type="entry name" value="Glutathione-S-Trfase_C-like"/>
</dbReference>
<organism evidence="3 4">
    <name type="scientific">Acanthamoeba castellanii (strain ATCC 30010 / Neff)</name>
    <dbReference type="NCBI Taxonomy" id="1257118"/>
    <lineage>
        <taxon>Eukaryota</taxon>
        <taxon>Amoebozoa</taxon>
        <taxon>Discosea</taxon>
        <taxon>Longamoebia</taxon>
        <taxon>Centramoebida</taxon>
        <taxon>Acanthamoebidae</taxon>
        <taxon>Acanthamoeba</taxon>
    </lineage>
</organism>
<dbReference type="InterPro" id="IPR004045">
    <property type="entry name" value="Glutathione_S-Trfase_N"/>
</dbReference>
<feature type="domain" description="GST C-terminal" evidence="2">
    <location>
        <begin position="91"/>
        <end position="220"/>
    </location>
</feature>
<feature type="domain" description="GST N-terminal" evidence="1">
    <location>
        <begin position="7"/>
        <end position="89"/>
    </location>
</feature>
<dbReference type="VEuPathDB" id="AmoebaDB:ACA1_201350"/>
<dbReference type="AlphaFoldDB" id="L8H3F6"/>
<dbReference type="Gene3D" id="3.40.30.10">
    <property type="entry name" value="Glutaredoxin"/>
    <property type="match status" value="1"/>
</dbReference>
<dbReference type="InterPro" id="IPR036249">
    <property type="entry name" value="Thioredoxin-like_sf"/>
</dbReference>
<dbReference type="InterPro" id="IPR040079">
    <property type="entry name" value="Glutathione_S-Trfase"/>
</dbReference>
<dbReference type="PROSITE" id="PS50405">
    <property type="entry name" value="GST_CTER"/>
    <property type="match status" value="1"/>
</dbReference>